<organism evidence="1">
    <name type="scientific">termite gut metagenome</name>
    <dbReference type="NCBI Taxonomy" id="433724"/>
    <lineage>
        <taxon>unclassified sequences</taxon>
        <taxon>metagenomes</taxon>
        <taxon>organismal metagenomes</taxon>
    </lineage>
</organism>
<gene>
    <name evidence="1" type="ORF">EZS27_031321</name>
</gene>
<protein>
    <submittedName>
        <fullName evidence="1">Uncharacterized protein</fullName>
    </submittedName>
</protein>
<dbReference type="AlphaFoldDB" id="A0A5J4QAM5"/>
<name>A0A5J4QAM5_9ZZZZ</name>
<evidence type="ECO:0000313" key="1">
    <source>
        <dbReference type="EMBL" id="KAA6318707.1"/>
    </source>
</evidence>
<comment type="caution">
    <text evidence="1">The sequence shown here is derived from an EMBL/GenBank/DDBJ whole genome shotgun (WGS) entry which is preliminary data.</text>
</comment>
<dbReference type="EMBL" id="SNRY01004108">
    <property type="protein sequence ID" value="KAA6318707.1"/>
    <property type="molecule type" value="Genomic_DNA"/>
</dbReference>
<accession>A0A5J4QAM5</accession>
<proteinExistence type="predicted"/>
<reference evidence="1" key="1">
    <citation type="submission" date="2019-03" db="EMBL/GenBank/DDBJ databases">
        <title>Single cell metagenomics reveals metabolic interactions within the superorganism composed of flagellate Streblomastix strix and complex community of Bacteroidetes bacteria on its surface.</title>
        <authorList>
            <person name="Treitli S.C."/>
            <person name="Kolisko M."/>
            <person name="Husnik F."/>
            <person name="Keeling P."/>
            <person name="Hampl V."/>
        </authorList>
    </citation>
    <scope>NUCLEOTIDE SEQUENCE</scope>
    <source>
        <strain evidence="1">STM</strain>
    </source>
</reference>
<sequence length="85" mass="10156">MVEELFALFLQELESLNLVVHEGKIIDAGFVEVPRSRNRKEENELIKKGKYRNPLKRIFIYNSRKMWMFDGQRKTRSLVSAIRIM</sequence>